<evidence type="ECO:0000313" key="4">
    <source>
        <dbReference type="Proteomes" id="UP000763557"/>
    </source>
</evidence>
<keyword evidence="2" id="KW-0812">Transmembrane</keyword>
<comment type="caution">
    <text evidence="3">The sequence shown here is derived from an EMBL/GenBank/DDBJ whole genome shotgun (WGS) entry which is preliminary data.</text>
</comment>
<dbReference type="RefSeq" id="WP_173125641.1">
    <property type="nucleotide sequence ID" value="NZ_JAAATY010000003.1"/>
</dbReference>
<evidence type="ECO:0000256" key="2">
    <source>
        <dbReference type="SAM" id="Phobius"/>
    </source>
</evidence>
<feature type="transmembrane region" description="Helical" evidence="2">
    <location>
        <begin position="225"/>
        <end position="246"/>
    </location>
</feature>
<keyword evidence="2" id="KW-1133">Transmembrane helix</keyword>
<dbReference type="GO" id="GO:0004674">
    <property type="term" value="F:protein serine/threonine kinase activity"/>
    <property type="evidence" value="ECO:0007669"/>
    <property type="project" value="UniProtKB-KW"/>
</dbReference>
<reference evidence="3 4" key="1">
    <citation type="submission" date="2020-01" db="EMBL/GenBank/DDBJ databases">
        <title>Kibdelosporangium persica a novel Actinomycetes from a hot desert in Iran.</title>
        <authorList>
            <person name="Safaei N."/>
            <person name="Zaburannyi N."/>
            <person name="Mueller R."/>
            <person name="Wink J."/>
        </authorList>
    </citation>
    <scope>NUCLEOTIDE SEQUENCE [LARGE SCALE GENOMIC DNA]</scope>
    <source>
        <strain evidence="3 4">4NS15</strain>
    </source>
</reference>
<dbReference type="Proteomes" id="UP000763557">
    <property type="component" value="Unassembled WGS sequence"/>
</dbReference>
<evidence type="ECO:0000313" key="3">
    <source>
        <dbReference type="EMBL" id="NRN64107.1"/>
    </source>
</evidence>
<accession>A0ABX2EYN4</accession>
<evidence type="ECO:0000256" key="1">
    <source>
        <dbReference type="SAM" id="MobiDB-lite"/>
    </source>
</evidence>
<feature type="compositionally biased region" description="Pro residues" evidence="1">
    <location>
        <begin position="296"/>
        <end position="311"/>
    </location>
</feature>
<feature type="region of interest" description="Disordered" evidence="1">
    <location>
        <begin position="255"/>
        <end position="320"/>
    </location>
</feature>
<proteinExistence type="predicted"/>
<keyword evidence="4" id="KW-1185">Reference proteome</keyword>
<keyword evidence="3" id="KW-0418">Kinase</keyword>
<protein>
    <submittedName>
        <fullName evidence="3">Serine/threonine protein kinase</fullName>
    </submittedName>
</protein>
<feature type="compositionally biased region" description="Pro residues" evidence="1">
    <location>
        <begin position="269"/>
        <end position="289"/>
    </location>
</feature>
<organism evidence="3 4">
    <name type="scientific">Kibdelosporangium persicum</name>
    <dbReference type="NCBI Taxonomy" id="2698649"/>
    <lineage>
        <taxon>Bacteria</taxon>
        <taxon>Bacillati</taxon>
        <taxon>Actinomycetota</taxon>
        <taxon>Actinomycetes</taxon>
        <taxon>Pseudonocardiales</taxon>
        <taxon>Pseudonocardiaceae</taxon>
        <taxon>Kibdelosporangium</taxon>
    </lineage>
</organism>
<sequence>MAIAMKVTVSPERISLGPGESADVEVTVQNASQVVEHFAGHIVGLPSNDLFRCEPDVVKLRPKEVGTLRMQITVPERGGLVAGPYILGLVVKSPYSQEVSRCEELPLDVRPAPALTMNVQPEVANGGKIGNYVVNLANEGNMPMAVTLSGSDPENRVGFKFAPRELRLEPGMVAGAQVTVNSDQPLTGQEKRRSATLRANAGDTVVEKPVSFVQRPKIRGGWMKFAALAAGLAVLGGATVGGALLLRDIKTQNAAATAPMQPPQAQQPQPQPNPQLPPAQQPSQAPAPPNASSAAAPPPPNSPAPSQPPAQPSGAPQPVAVTDNIDFEQDLSGQSVSRDGPIAANHYADKGLTVIALPDRGPIQCKNATQMALRINRANPNSTNPLAGAGVYLTSGIPTEIRECNIVPVRMQFDRPITAVNVYFTGLPGTRYTATMTFLDGTQQAVQGTATKIGERVPIAFQVPQGKQPIKDVVFGLSPDVQPDIGGRTNILLKGVGFTRVPQ</sequence>
<keyword evidence="2" id="KW-0472">Membrane</keyword>
<feature type="compositionally biased region" description="Low complexity" evidence="1">
    <location>
        <begin position="255"/>
        <end position="268"/>
    </location>
</feature>
<name>A0ABX2EYN4_9PSEU</name>
<keyword evidence="3" id="KW-0808">Transferase</keyword>
<dbReference type="EMBL" id="JAAATY010000003">
    <property type="protein sequence ID" value="NRN64107.1"/>
    <property type="molecule type" value="Genomic_DNA"/>
</dbReference>
<keyword evidence="3" id="KW-0723">Serine/threonine-protein kinase</keyword>
<gene>
    <name evidence="3" type="ORF">GC106_13130</name>
</gene>